<dbReference type="InterPro" id="IPR002347">
    <property type="entry name" value="SDR_fam"/>
</dbReference>
<proteinExistence type="predicted"/>
<name>A0ABR0SHS1_9HYPO</name>
<dbReference type="EMBL" id="JAVFKD010000014">
    <property type="protein sequence ID" value="KAK5991305.1"/>
    <property type="molecule type" value="Genomic_DNA"/>
</dbReference>
<dbReference type="SMART" id="SM00822">
    <property type="entry name" value="PKS_KR"/>
    <property type="match status" value="1"/>
</dbReference>
<evidence type="ECO:0000313" key="4">
    <source>
        <dbReference type="Proteomes" id="UP001338125"/>
    </source>
</evidence>
<dbReference type="Pfam" id="PF00106">
    <property type="entry name" value="adh_short"/>
    <property type="match status" value="1"/>
</dbReference>
<feature type="domain" description="Ketoreductase" evidence="2">
    <location>
        <begin position="32"/>
        <end position="176"/>
    </location>
</feature>
<organism evidence="3 4">
    <name type="scientific">Cladobotryum mycophilum</name>
    <dbReference type="NCBI Taxonomy" id="491253"/>
    <lineage>
        <taxon>Eukaryota</taxon>
        <taxon>Fungi</taxon>
        <taxon>Dikarya</taxon>
        <taxon>Ascomycota</taxon>
        <taxon>Pezizomycotina</taxon>
        <taxon>Sordariomycetes</taxon>
        <taxon>Hypocreomycetidae</taxon>
        <taxon>Hypocreales</taxon>
        <taxon>Hypocreaceae</taxon>
        <taxon>Cladobotryum</taxon>
    </lineage>
</organism>
<evidence type="ECO:0000313" key="3">
    <source>
        <dbReference type="EMBL" id="KAK5991305.1"/>
    </source>
</evidence>
<dbReference type="PRINTS" id="PR00081">
    <property type="entry name" value="GDHRDH"/>
</dbReference>
<dbReference type="InterPro" id="IPR036291">
    <property type="entry name" value="NAD(P)-bd_dom_sf"/>
</dbReference>
<dbReference type="InterPro" id="IPR057326">
    <property type="entry name" value="KR_dom"/>
</dbReference>
<dbReference type="Gene3D" id="3.40.50.720">
    <property type="entry name" value="NAD(P)-binding Rossmann-like Domain"/>
    <property type="match status" value="1"/>
</dbReference>
<dbReference type="PANTHER" id="PTHR43157:SF31">
    <property type="entry name" value="PHOSPHATIDYLINOSITOL-GLYCAN BIOSYNTHESIS CLASS F PROTEIN"/>
    <property type="match status" value="1"/>
</dbReference>
<keyword evidence="4" id="KW-1185">Reference proteome</keyword>
<dbReference type="PANTHER" id="PTHR43157">
    <property type="entry name" value="PHOSPHATIDYLINOSITOL-GLYCAN BIOSYNTHESIS CLASS F PROTEIN-RELATED"/>
    <property type="match status" value="1"/>
</dbReference>
<reference evidence="3 4" key="1">
    <citation type="submission" date="2024-01" db="EMBL/GenBank/DDBJ databases">
        <title>Complete genome of Cladobotryum mycophilum ATHUM6906.</title>
        <authorList>
            <person name="Christinaki A.C."/>
            <person name="Myridakis A.I."/>
            <person name="Kouvelis V.N."/>
        </authorList>
    </citation>
    <scope>NUCLEOTIDE SEQUENCE [LARGE SCALE GENOMIC DNA]</scope>
    <source>
        <strain evidence="3 4">ATHUM6906</strain>
    </source>
</reference>
<gene>
    <name evidence="3" type="ORF">PT974_09585</name>
</gene>
<evidence type="ECO:0000256" key="1">
    <source>
        <dbReference type="ARBA" id="ARBA00023002"/>
    </source>
</evidence>
<dbReference type="Proteomes" id="UP001338125">
    <property type="component" value="Unassembled WGS sequence"/>
</dbReference>
<keyword evidence="1" id="KW-0560">Oxidoreductase</keyword>
<accession>A0ABR0SHS1</accession>
<dbReference type="SUPFAM" id="SSF51735">
    <property type="entry name" value="NAD(P)-binding Rossmann-fold domains"/>
    <property type="match status" value="1"/>
</dbReference>
<sequence>MAASLPKFQQEFATNQKKDLPIKLTKEECNGKTYIVTGATGGLGFECVKHLVALDAAKVIIAVRSQESGNTTKTTIETETGRQDVIDVWSLDLASYDSVKAFAKKTEELDRIDAIVLNAGALMATWEEKEGAESNITINFFSNFLLTFLIFPHLEAIAKKHDIKPRVVVVGSMGAFVTEPCVKMMVKPDTLEDLNNREKWESQQELRYAFSKLLEHFAVREMASHLPVSQTGIILNVVDPGLCKTNLTRNTSFFTSIKTWLIKALLGRTAEMGSRTLLHGISEGEESHGKYLTSCDIREDHIPEFVTNEDGKAWQVQVWAELLEKLEQIQPGCVAAVIKN</sequence>
<evidence type="ECO:0000259" key="2">
    <source>
        <dbReference type="SMART" id="SM00822"/>
    </source>
</evidence>
<protein>
    <submittedName>
        <fullName evidence="3">Short chain dehydrogenase FGM9</fullName>
    </submittedName>
</protein>
<comment type="caution">
    <text evidence="3">The sequence shown here is derived from an EMBL/GenBank/DDBJ whole genome shotgun (WGS) entry which is preliminary data.</text>
</comment>